<reference evidence="2 3" key="1">
    <citation type="submission" date="2020-04" db="EMBL/GenBank/DDBJ databases">
        <title>Draft Whole-Genome sequence of Marichromatium bheemlicum DSM 18632, type strain.</title>
        <authorList>
            <person name="Kyndt J.A."/>
            <person name="Meyer T.E."/>
        </authorList>
    </citation>
    <scope>NUCLEOTIDE SEQUENCE [LARGE SCALE GENOMIC DNA]</scope>
    <source>
        <strain evidence="2 3">DSM 18632</strain>
    </source>
</reference>
<organism evidence="2 3">
    <name type="scientific">Marichromatium bheemlicum</name>
    <dbReference type="NCBI Taxonomy" id="365339"/>
    <lineage>
        <taxon>Bacteria</taxon>
        <taxon>Pseudomonadati</taxon>
        <taxon>Pseudomonadota</taxon>
        <taxon>Gammaproteobacteria</taxon>
        <taxon>Chromatiales</taxon>
        <taxon>Chromatiaceae</taxon>
        <taxon>Marichromatium</taxon>
    </lineage>
</organism>
<dbReference type="EMBL" id="JAAXKX010000010">
    <property type="protein sequence ID" value="NKN33309.1"/>
    <property type="molecule type" value="Genomic_DNA"/>
</dbReference>
<protein>
    <submittedName>
        <fullName evidence="2">DUF4845 domain-containing protein</fullName>
    </submittedName>
</protein>
<evidence type="ECO:0000313" key="2">
    <source>
        <dbReference type="EMBL" id="NKN33309.1"/>
    </source>
</evidence>
<name>A0ABX1I6X9_9GAMM</name>
<sequence>MPLPTHTAPVTRQHGLGLLSFMILVVIAAFFITLVLKLGPVYMQNLTIQSVMDGLQDPVQPVGNSTRKISGYLARNLDINGIDVVSAQDFEFKRTDADRLTVVLEYERRTHLFFNVDAVLTFHNQVEISTQ</sequence>
<keyword evidence="1" id="KW-0812">Transmembrane</keyword>
<gene>
    <name evidence="2" type="ORF">HF203_08755</name>
</gene>
<feature type="transmembrane region" description="Helical" evidence="1">
    <location>
        <begin position="15"/>
        <end position="36"/>
    </location>
</feature>
<dbReference type="Pfam" id="PF16137">
    <property type="entry name" value="DUF4845"/>
    <property type="match status" value="1"/>
</dbReference>
<dbReference type="Proteomes" id="UP000740754">
    <property type="component" value="Unassembled WGS sequence"/>
</dbReference>
<comment type="caution">
    <text evidence="2">The sequence shown here is derived from an EMBL/GenBank/DDBJ whole genome shotgun (WGS) entry which is preliminary data.</text>
</comment>
<evidence type="ECO:0000256" key="1">
    <source>
        <dbReference type="SAM" id="Phobius"/>
    </source>
</evidence>
<proteinExistence type="predicted"/>
<keyword evidence="1" id="KW-1133">Transmembrane helix</keyword>
<evidence type="ECO:0000313" key="3">
    <source>
        <dbReference type="Proteomes" id="UP000740754"/>
    </source>
</evidence>
<accession>A0ABX1I6X9</accession>
<keyword evidence="3" id="KW-1185">Reference proteome</keyword>
<dbReference type="RefSeq" id="WP_168668729.1">
    <property type="nucleotide sequence ID" value="NZ_JAAXKX010000010.1"/>
</dbReference>
<dbReference type="InterPro" id="IPR032314">
    <property type="entry name" value="DUF4845"/>
</dbReference>
<keyword evidence="1" id="KW-0472">Membrane</keyword>